<accession>A0A9K3LE68</accession>
<feature type="compositionally biased region" description="Polar residues" evidence="6">
    <location>
        <begin position="169"/>
        <end position="184"/>
    </location>
</feature>
<dbReference type="EMBL" id="JAGRRH010000014">
    <property type="protein sequence ID" value="KAG7359176.1"/>
    <property type="molecule type" value="Genomic_DNA"/>
</dbReference>
<protein>
    <recommendedName>
        <fullName evidence="9">BED-type domain-containing protein</fullName>
    </recommendedName>
</protein>
<comment type="caution">
    <text evidence="7">The sequence shown here is derived from an EMBL/GenBank/DDBJ whole genome shotgun (WGS) entry which is preliminary data.</text>
</comment>
<gene>
    <name evidence="7" type="ORF">IV203_015765</name>
</gene>
<evidence type="ECO:0000313" key="8">
    <source>
        <dbReference type="Proteomes" id="UP000693970"/>
    </source>
</evidence>
<dbReference type="GO" id="GO:0008270">
    <property type="term" value="F:zinc ion binding"/>
    <property type="evidence" value="ECO:0007669"/>
    <property type="project" value="UniProtKB-KW"/>
</dbReference>
<reference evidence="7" key="1">
    <citation type="journal article" date="2021" name="Sci. Rep.">
        <title>Diploid genomic architecture of Nitzschia inconspicua, an elite biomass production diatom.</title>
        <authorList>
            <person name="Oliver A."/>
            <person name="Podell S."/>
            <person name="Pinowska A."/>
            <person name="Traller J.C."/>
            <person name="Smith S.R."/>
            <person name="McClure R."/>
            <person name="Beliaev A."/>
            <person name="Bohutskyi P."/>
            <person name="Hill E.A."/>
            <person name="Rabines A."/>
            <person name="Zheng H."/>
            <person name="Allen L.Z."/>
            <person name="Kuo A."/>
            <person name="Grigoriev I.V."/>
            <person name="Allen A.E."/>
            <person name="Hazlebeck D."/>
            <person name="Allen E.E."/>
        </authorList>
    </citation>
    <scope>NUCLEOTIDE SEQUENCE</scope>
    <source>
        <strain evidence="7">Hildebrandi</strain>
    </source>
</reference>
<keyword evidence="3" id="KW-0863">Zinc-finger</keyword>
<feature type="region of interest" description="Disordered" evidence="6">
    <location>
        <begin position="139"/>
        <end position="184"/>
    </location>
</feature>
<dbReference type="Proteomes" id="UP000693970">
    <property type="component" value="Unassembled WGS sequence"/>
</dbReference>
<keyword evidence="4" id="KW-0862">Zinc</keyword>
<evidence type="ECO:0000313" key="7">
    <source>
        <dbReference type="EMBL" id="KAG7359176.1"/>
    </source>
</evidence>
<dbReference type="PANTHER" id="PTHR46481">
    <property type="entry name" value="ZINC FINGER BED DOMAIN-CONTAINING PROTEIN 4"/>
    <property type="match status" value="1"/>
</dbReference>
<dbReference type="AlphaFoldDB" id="A0A9K3LE68"/>
<evidence type="ECO:0000256" key="1">
    <source>
        <dbReference type="ARBA" id="ARBA00004123"/>
    </source>
</evidence>
<organism evidence="7 8">
    <name type="scientific">Nitzschia inconspicua</name>
    <dbReference type="NCBI Taxonomy" id="303405"/>
    <lineage>
        <taxon>Eukaryota</taxon>
        <taxon>Sar</taxon>
        <taxon>Stramenopiles</taxon>
        <taxon>Ochrophyta</taxon>
        <taxon>Bacillariophyta</taxon>
        <taxon>Bacillariophyceae</taxon>
        <taxon>Bacillariophycidae</taxon>
        <taxon>Bacillariales</taxon>
        <taxon>Bacillariaceae</taxon>
        <taxon>Nitzschia</taxon>
    </lineage>
</organism>
<comment type="subcellular location">
    <subcellularLocation>
        <location evidence="1">Nucleus</location>
    </subcellularLocation>
</comment>
<dbReference type="PANTHER" id="PTHR46481:SF10">
    <property type="entry name" value="ZINC FINGER BED DOMAIN-CONTAINING PROTEIN 39"/>
    <property type="match status" value="1"/>
</dbReference>
<dbReference type="OrthoDB" id="119833at2759"/>
<evidence type="ECO:0000256" key="5">
    <source>
        <dbReference type="ARBA" id="ARBA00023242"/>
    </source>
</evidence>
<evidence type="ECO:0000256" key="4">
    <source>
        <dbReference type="ARBA" id="ARBA00022833"/>
    </source>
</evidence>
<keyword evidence="2" id="KW-0479">Metal-binding</keyword>
<evidence type="ECO:0008006" key="9">
    <source>
        <dbReference type="Google" id="ProtNLM"/>
    </source>
</evidence>
<dbReference type="GO" id="GO:0005634">
    <property type="term" value="C:nucleus"/>
    <property type="evidence" value="ECO:0007669"/>
    <property type="project" value="UniProtKB-SubCell"/>
</dbReference>
<sequence length="697" mass="77648">MAKNRRQLPKTTVEMFEYNDDDTGHARVDDPILPPARMLNHVSLSTGIGGNGDSTSQSRGDSILSRLYDPDRKQRPELWAHIKLVAPSSNPPPGMLKWRSQDAVAAYCLKCKKQFTYTKGTSQTISRHMVAFHGMLTRKADNKNEDDGNDMDQSTQEDGPPMKKRIVNERSQIGTRDRSTSSPPTIVTRTAALLRWLIGSYHPLDLVHSTSASSMGFAAFCGSLNSNFNLPPFQNLVSLADQRYKAIQDELRLHIHRKDFEYLSVSVRPVNVCHISKKGQAQNPTDGGTTTYFPVLFTFCTPHFERKSITAAVIKCDTVDKNQPLTEYEAVEKALSMLGVEKENVASLCVLPQADSENGSKIISRESWIETNLSSWQQMSCVVDQMDGLVTECFTAYFKELISVKLKSLVTNQDTTHDRLSHQICRMLESSNEIDGHDISFVRPQLLAILAPFKDAMVTLSSDVCPTIGLTCSILRRVQSVLNGLNVNEAVENSSNNESRSNEMMKGLLDNIRGKFTTAFGAFVEVDSSALWTVPLDPRLILMNGLSESEKVKAKSTLCSSVKSLVLNDLASNDSTAGNNENAPSISTMGGLFLGDTKDQTPKSIDEAEAYATSNVDSYFTAVSSQRRINDPLVWWKHNQESFPELATLARKWMATTTIYDVPSKSPAEREKVIHIKCEDEKDIVQMIYLHENQRLI</sequence>
<evidence type="ECO:0000256" key="3">
    <source>
        <dbReference type="ARBA" id="ARBA00022771"/>
    </source>
</evidence>
<keyword evidence="8" id="KW-1185">Reference proteome</keyword>
<evidence type="ECO:0000256" key="2">
    <source>
        <dbReference type="ARBA" id="ARBA00022723"/>
    </source>
</evidence>
<evidence type="ECO:0000256" key="6">
    <source>
        <dbReference type="SAM" id="MobiDB-lite"/>
    </source>
</evidence>
<reference evidence="7" key="2">
    <citation type="submission" date="2021-04" db="EMBL/GenBank/DDBJ databases">
        <authorList>
            <person name="Podell S."/>
        </authorList>
    </citation>
    <scope>NUCLEOTIDE SEQUENCE</scope>
    <source>
        <strain evidence="7">Hildebrandi</strain>
    </source>
</reference>
<keyword evidence="5" id="KW-0539">Nucleus</keyword>
<proteinExistence type="predicted"/>
<name>A0A9K3LE68_9STRA</name>
<dbReference type="InterPro" id="IPR052035">
    <property type="entry name" value="ZnF_BED_domain_contain"/>
</dbReference>